<evidence type="ECO:0000259" key="2">
    <source>
        <dbReference type="PROSITE" id="PS51140"/>
    </source>
</evidence>
<dbReference type="InterPro" id="IPR003892">
    <property type="entry name" value="CUE"/>
</dbReference>
<evidence type="ECO:0000256" key="1">
    <source>
        <dbReference type="SAM" id="Coils"/>
    </source>
</evidence>
<dbReference type="GO" id="GO:0043130">
    <property type="term" value="F:ubiquitin binding"/>
    <property type="evidence" value="ECO:0007669"/>
    <property type="project" value="InterPro"/>
</dbReference>
<keyword evidence="1" id="KW-0175">Coiled coil</keyword>
<reference evidence="3" key="1">
    <citation type="submission" date="2021-01" db="EMBL/GenBank/DDBJ databases">
        <title>Adiantum capillus-veneris genome.</title>
        <authorList>
            <person name="Fang Y."/>
            <person name="Liao Q."/>
        </authorList>
    </citation>
    <scope>NUCLEOTIDE SEQUENCE</scope>
    <source>
        <strain evidence="3">H3</strain>
        <tissue evidence="3">Leaf</tissue>
    </source>
</reference>
<name>A0A9D4UKQ8_ADICA</name>
<dbReference type="OrthoDB" id="440455at2759"/>
<dbReference type="PROSITE" id="PS51140">
    <property type="entry name" value="CUE"/>
    <property type="match status" value="1"/>
</dbReference>
<dbReference type="Gene3D" id="1.10.8.10">
    <property type="entry name" value="DNA helicase RuvA subunit, C-terminal domain"/>
    <property type="match status" value="1"/>
</dbReference>
<gene>
    <name evidence="3" type="ORF">GOP47_0015828</name>
</gene>
<dbReference type="AlphaFoldDB" id="A0A9D4UKQ8"/>
<sequence length="281" mass="31096">MSAVVCGKRSLFDEIHPPIPKRLRCGGGTSPVRFASLRSGSPVGSCEAGSPSLSDLSDQLSHLRTLFPEMDGQLIEKVLESSGNNLDSAIRSLNELRLSSDVVANALNFSNDNSAPNLTLGQEGVANQSAVLNAVEVDKANQGQSEGSEWADLFVREMLSAANLDDAKDRATRALEAFEKTVLSRSGSVFEEFQKENALLKEQIHNLIRENHILKRAVTIQHERHAEHENCPQEMQRLKQLIAQYQEQVRTLELNNYALNLHLRKAQEGSSMPGRFHPDVF</sequence>
<dbReference type="PANTHER" id="PTHR31245">
    <property type="entry name" value="UBIQUITIN SYSTEM COMPONENT CUE PROTEIN"/>
    <property type="match status" value="1"/>
</dbReference>
<proteinExistence type="predicted"/>
<keyword evidence="4" id="KW-1185">Reference proteome</keyword>
<dbReference type="CDD" id="cd14279">
    <property type="entry name" value="CUE"/>
    <property type="match status" value="1"/>
</dbReference>
<dbReference type="PANTHER" id="PTHR31245:SF20">
    <property type="entry name" value="F18B13.13 PROTEIN"/>
    <property type="match status" value="1"/>
</dbReference>
<dbReference type="InterPro" id="IPR009060">
    <property type="entry name" value="UBA-like_sf"/>
</dbReference>
<dbReference type="SMART" id="SM00546">
    <property type="entry name" value="CUE"/>
    <property type="match status" value="1"/>
</dbReference>
<feature type="coiled-coil region" evidence="1">
    <location>
        <begin position="161"/>
        <end position="255"/>
    </location>
</feature>
<protein>
    <recommendedName>
        <fullName evidence="2">CUE domain-containing protein</fullName>
    </recommendedName>
</protein>
<organism evidence="3 4">
    <name type="scientific">Adiantum capillus-veneris</name>
    <name type="common">Maidenhair fern</name>
    <dbReference type="NCBI Taxonomy" id="13818"/>
    <lineage>
        <taxon>Eukaryota</taxon>
        <taxon>Viridiplantae</taxon>
        <taxon>Streptophyta</taxon>
        <taxon>Embryophyta</taxon>
        <taxon>Tracheophyta</taxon>
        <taxon>Polypodiopsida</taxon>
        <taxon>Polypodiidae</taxon>
        <taxon>Polypodiales</taxon>
        <taxon>Pteridineae</taxon>
        <taxon>Pteridaceae</taxon>
        <taxon>Vittarioideae</taxon>
        <taxon>Adiantum</taxon>
    </lineage>
</organism>
<comment type="caution">
    <text evidence="3">The sequence shown here is derived from an EMBL/GenBank/DDBJ whole genome shotgun (WGS) entry which is preliminary data.</text>
</comment>
<feature type="domain" description="CUE" evidence="2">
    <location>
        <begin position="55"/>
        <end position="98"/>
    </location>
</feature>
<dbReference type="EMBL" id="JABFUD020000015">
    <property type="protein sequence ID" value="KAI5069527.1"/>
    <property type="molecule type" value="Genomic_DNA"/>
</dbReference>
<evidence type="ECO:0000313" key="3">
    <source>
        <dbReference type="EMBL" id="KAI5069527.1"/>
    </source>
</evidence>
<dbReference type="SUPFAM" id="SSF46934">
    <property type="entry name" value="UBA-like"/>
    <property type="match status" value="1"/>
</dbReference>
<accession>A0A9D4UKQ8</accession>
<dbReference type="Proteomes" id="UP000886520">
    <property type="component" value="Chromosome 15"/>
</dbReference>
<evidence type="ECO:0000313" key="4">
    <source>
        <dbReference type="Proteomes" id="UP000886520"/>
    </source>
</evidence>
<dbReference type="Pfam" id="PF02845">
    <property type="entry name" value="CUE"/>
    <property type="match status" value="1"/>
</dbReference>